<dbReference type="EMBL" id="BJXU01000091">
    <property type="protein sequence ID" value="GEN24372.1"/>
    <property type="molecule type" value="Genomic_DNA"/>
</dbReference>
<evidence type="ECO:0000313" key="6">
    <source>
        <dbReference type="Proteomes" id="UP000321726"/>
    </source>
</evidence>
<dbReference type="AlphaFoldDB" id="A0A1M6ZGJ5"/>
<feature type="region of interest" description="Disordered" evidence="1">
    <location>
        <begin position="30"/>
        <end position="59"/>
    </location>
</feature>
<protein>
    <submittedName>
        <fullName evidence="4">RND family efflux transporter, MFP subunit</fullName>
    </submittedName>
</protein>
<feature type="chain" id="PRO_5012726042" evidence="2">
    <location>
        <begin position="30"/>
        <end position="313"/>
    </location>
</feature>
<dbReference type="PANTHER" id="PTHR30469:SF15">
    <property type="entry name" value="HLYD FAMILY OF SECRETION PROTEINS"/>
    <property type="match status" value="1"/>
</dbReference>
<dbReference type="RefSeq" id="WP_073433084.1">
    <property type="nucleotide sequence ID" value="NZ_BJXU01000091.1"/>
</dbReference>
<accession>A0A1M6ZGJ5</accession>
<dbReference type="PANTHER" id="PTHR30469">
    <property type="entry name" value="MULTIDRUG RESISTANCE PROTEIN MDTA"/>
    <property type="match status" value="1"/>
</dbReference>
<dbReference type="OrthoDB" id="9778796at2"/>
<dbReference type="Gene3D" id="2.40.30.170">
    <property type="match status" value="1"/>
</dbReference>
<gene>
    <name evidence="3" type="ORF">HCU01_23210</name>
    <name evidence="4" type="ORF">SAMN05660971_00107</name>
</gene>
<feature type="signal peptide" evidence="2">
    <location>
        <begin position="1"/>
        <end position="29"/>
    </location>
</feature>
<evidence type="ECO:0000313" key="5">
    <source>
        <dbReference type="Proteomes" id="UP000184123"/>
    </source>
</evidence>
<dbReference type="GO" id="GO:0015562">
    <property type="term" value="F:efflux transmembrane transporter activity"/>
    <property type="evidence" value="ECO:0007669"/>
    <property type="project" value="TreeGrafter"/>
</dbReference>
<organism evidence="4 5">
    <name type="scientific">Halomonas cupida</name>
    <dbReference type="NCBI Taxonomy" id="44933"/>
    <lineage>
        <taxon>Bacteria</taxon>
        <taxon>Pseudomonadati</taxon>
        <taxon>Pseudomonadota</taxon>
        <taxon>Gammaproteobacteria</taxon>
        <taxon>Oceanospirillales</taxon>
        <taxon>Halomonadaceae</taxon>
        <taxon>Halomonas</taxon>
    </lineage>
</organism>
<dbReference type="GO" id="GO:1990281">
    <property type="term" value="C:efflux pump complex"/>
    <property type="evidence" value="ECO:0007669"/>
    <property type="project" value="TreeGrafter"/>
</dbReference>
<dbReference type="Proteomes" id="UP000321726">
    <property type="component" value="Unassembled WGS sequence"/>
</dbReference>
<reference evidence="4 5" key="1">
    <citation type="submission" date="2016-11" db="EMBL/GenBank/DDBJ databases">
        <authorList>
            <person name="Jaros S."/>
            <person name="Januszkiewicz K."/>
            <person name="Wedrychowicz H."/>
        </authorList>
    </citation>
    <scope>NUCLEOTIDE SEQUENCE [LARGE SCALE GENOMIC DNA]</scope>
    <source>
        <strain evidence="4 5">DSM 4740</strain>
    </source>
</reference>
<dbReference type="EMBL" id="FRCA01000001">
    <property type="protein sequence ID" value="SHL29616.1"/>
    <property type="molecule type" value="Genomic_DNA"/>
</dbReference>
<evidence type="ECO:0000256" key="2">
    <source>
        <dbReference type="SAM" id="SignalP"/>
    </source>
</evidence>
<keyword evidence="6" id="KW-1185">Reference proteome</keyword>
<name>A0A1M6ZGJ5_9GAMM</name>
<evidence type="ECO:0000313" key="4">
    <source>
        <dbReference type="EMBL" id="SHL29616.1"/>
    </source>
</evidence>
<dbReference type="Gene3D" id="1.10.287.470">
    <property type="entry name" value="Helix hairpin bin"/>
    <property type="match status" value="1"/>
</dbReference>
<proteinExistence type="predicted"/>
<dbReference type="Proteomes" id="UP000184123">
    <property type="component" value="Unassembled WGS sequence"/>
</dbReference>
<dbReference type="SUPFAM" id="SSF111369">
    <property type="entry name" value="HlyD-like secretion proteins"/>
    <property type="match status" value="1"/>
</dbReference>
<evidence type="ECO:0000256" key="1">
    <source>
        <dbReference type="SAM" id="MobiDB-lite"/>
    </source>
</evidence>
<dbReference type="Gene3D" id="2.40.50.100">
    <property type="match status" value="1"/>
</dbReference>
<keyword evidence="2" id="KW-0732">Signal</keyword>
<evidence type="ECO:0000313" key="3">
    <source>
        <dbReference type="EMBL" id="GEN24372.1"/>
    </source>
</evidence>
<sequence>MAMWRNDVRHMLLVAGLASLCSLPLHSLAQESSDPGADATGEETAEVSGTPSSAPLPVGNLQPVVATASTDAAVDERSNGVVRGVLRAEQEAVLASNVSSRIIAMPFREGDSFDSDAELVKFDCSRFEAQLRGARAQANAASRDAEVQRELLSMGAGGRADADIALFKASQGRADAQAIESQMQGCSIRAPFAGSVVEPMVHQNETPAPNEPLIHIVSDGALELQMVVPSCWLAWLTDGATFHFRVDETGDMLQAEVRRMSAAVDPVSQTVKVISRVLEVPEGVLPGMSGSVYWLEGDTQPGDIQGCHSESAA</sequence>
<reference evidence="3 6" key="2">
    <citation type="submission" date="2019-07" db="EMBL/GenBank/DDBJ databases">
        <title>Whole genome shotgun sequence of Halomonas cupida NBRC 102219.</title>
        <authorList>
            <person name="Hosoyama A."/>
            <person name="Uohara A."/>
            <person name="Ohji S."/>
            <person name="Ichikawa N."/>
        </authorList>
    </citation>
    <scope>NUCLEOTIDE SEQUENCE [LARGE SCALE GENOMIC DNA]</scope>
    <source>
        <strain evidence="3 6">NBRC 102219</strain>
    </source>
</reference>
<dbReference type="STRING" id="44933.SAMN05660971_00107"/>